<comment type="caution">
    <text evidence="3">The sequence shown here is derived from an EMBL/GenBank/DDBJ whole genome shotgun (WGS) entry which is preliminary data.</text>
</comment>
<keyword evidence="4" id="KW-1185">Reference proteome</keyword>
<evidence type="ECO:0000256" key="1">
    <source>
        <dbReference type="ARBA" id="ARBA00007478"/>
    </source>
</evidence>
<sequence>MVQNVNYEIPYQKKQVQKIQQQLAELERKEADIKRNAALSAVKYAEACQELGLQGNNVRLELLETTKTLPSIFSKFLEVINSDSVLRAMEYYSNFVRDAHTEKDKMSRAVLINLGDVRENPPCLNVSVGSDVLDSMNVQLSSHETNNMTEVMDVPADYIDWDISVDSSQIDWDIGTVEETDDTGNGLGPYEIVNASEILQNISPTAAVESDQTLLKKEEDGLVPGMSASDISWDICVENPQVDVVEDVIFPNEDMKTQASVLDTKTQTPEIKGDRSQLLETEYRNKILDDLFEMKAFLNQRLVELRNEETLSLQHQVQAVAPFVLQQYTPDAIQAMLSDVSSAISLLTNRKMQDLIMILNSKRFLDRLVSTLEEKKHHEAKLKEGLKDLAIKRMELQNSLSSSWPKQEAALAKTRELKKLCESSLSSMFDGRPVNIIGEINTLLNSSITV</sequence>
<comment type="similarity">
    <text evidence="1">Belongs to the CDK5RAP3 family.</text>
</comment>
<reference evidence="3 4" key="1">
    <citation type="journal article" date="2023" name="BMC Biotechnol.">
        <title>Vitis rotundifolia cv Carlos genome sequencing.</title>
        <authorList>
            <person name="Huff M."/>
            <person name="Hulse-Kemp A."/>
            <person name="Scheffler B."/>
            <person name="Youngblood R."/>
            <person name="Simpson S."/>
            <person name="Babiker E."/>
            <person name="Staton M."/>
        </authorList>
    </citation>
    <scope>NUCLEOTIDE SEQUENCE [LARGE SCALE GENOMIC DNA]</scope>
    <source>
        <tissue evidence="3">Leaf</tissue>
    </source>
</reference>
<name>A0AA38ZW92_VITRO</name>
<feature type="coiled-coil region" evidence="2">
    <location>
        <begin position="9"/>
        <end position="36"/>
    </location>
</feature>
<dbReference type="PANTHER" id="PTHR14894:SF0">
    <property type="entry name" value="CDK5 REGULATORY SUBUNIT-ASSOCIATED PROTEIN 3"/>
    <property type="match status" value="1"/>
</dbReference>
<dbReference type="PANTHER" id="PTHR14894">
    <property type="entry name" value="CDK5 REGULATORY SUBUNIT-ASSOCIATED PROTEIN 3"/>
    <property type="match status" value="1"/>
</dbReference>
<accession>A0AA38ZW92</accession>
<dbReference type="AlphaFoldDB" id="A0AA38ZW92"/>
<dbReference type="EMBL" id="JARBHA010000008">
    <property type="protein sequence ID" value="KAJ9695504.1"/>
    <property type="molecule type" value="Genomic_DNA"/>
</dbReference>
<organism evidence="3 4">
    <name type="scientific">Vitis rotundifolia</name>
    <name type="common">Muscadine grape</name>
    <dbReference type="NCBI Taxonomy" id="103349"/>
    <lineage>
        <taxon>Eukaryota</taxon>
        <taxon>Viridiplantae</taxon>
        <taxon>Streptophyta</taxon>
        <taxon>Embryophyta</taxon>
        <taxon>Tracheophyta</taxon>
        <taxon>Spermatophyta</taxon>
        <taxon>Magnoliopsida</taxon>
        <taxon>eudicotyledons</taxon>
        <taxon>Gunneridae</taxon>
        <taxon>Pentapetalae</taxon>
        <taxon>rosids</taxon>
        <taxon>Vitales</taxon>
        <taxon>Vitaceae</taxon>
        <taxon>Viteae</taxon>
        <taxon>Vitis</taxon>
    </lineage>
</organism>
<gene>
    <name evidence="3" type="ORF">PVL29_010805</name>
</gene>
<dbReference type="Pfam" id="PF05600">
    <property type="entry name" value="CDK5RAP3"/>
    <property type="match status" value="1"/>
</dbReference>
<dbReference type="InterPro" id="IPR008491">
    <property type="entry name" value="CDK5RAP3"/>
</dbReference>
<evidence type="ECO:0000256" key="2">
    <source>
        <dbReference type="SAM" id="Coils"/>
    </source>
</evidence>
<dbReference type="Proteomes" id="UP001168098">
    <property type="component" value="Unassembled WGS sequence"/>
</dbReference>
<proteinExistence type="inferred from homology"/>
<dbReference type="GO" id="GO:0007346">
    <property type="term" value="P:regulation of mitotic cell cycle"/>
    <property type="evidence" value="ECO:0007669"/>
    <property type="project" value="TreeGrafter"/>
</dbReference>
<evidence type="ECO:0008006" key="5">
    <source>
        <dbReference type="Google" id="ProtNLM"/>
    </source>
</evidence>
<evidence type="ECO:0000313" key="4">
    <source>
        <dbReference type="Proteomes" id="UP001168098"/>
    </source>
</evidence>
<evidence type="ECO:0000313" key="3">
    <source>
        <dbReference type="EMBL" id="KAJ9695504.1"/>
    </source>
</evidence>
<dbReference type="GO" id="GO:0012505">
    <property type="term" value="C:endomembrane system"/>
    <property type="evidence" value="ECO:0007669"/>
    <property type="project" value="TreeGrafter"/>
</dbReference>
<keyword evidence="2" id="KW-0175">Coiled coil</keyword>
<protein>
    <recommendedName>
        <fullName evidence="5">CDK5RAP3-like protein</fullName>
    </recommendedName>
</protein>